<gene>
    <name evidence="2" type="ORF">J2S73_001756</name>
</gene>
<comment type="similarity">
    <text evidence="1">Belongs to the UPF0047 family.</text>
</comment>
<dbReference type="Pfam" id="PF01894">
    <property type="entry name" value="YjbQ"/>
    <property type="match status" value="1"/>
</dbReference>
<keyword evidence="3" id="KW-1185">Reference proteome</keyword>
<dbReference type="PANTHER" id="PTHR30615:SF8">
    <property type="entry name" value="UPF0047 PROTEIN C4A8.02C"/>
    <property type="match status" value="1"/>
</dbReference>
<dbReference type="PANTHER" id="PTHR30615">
    <property type="entry name" value="UNCHARACTERIZED PROTEIN YJBQ-RELATED"/>
    <property type="match status" value="1"/>
</dbReference>
<dbReference type="RefSeq" id="WP_306885133.1">
    <property type="nucleotide sequence ID" value="NZ_JAUSUL010000002.1"/>
</dbReference>
<proteinExistence type="inferred from homology"/>
<dbReference type="EMBL" id="JAUSUL010000002">
    <property type="protein sequence ID" value="MDQ0315299.1"/>
    <property type="molecule type" value="Genomic_DNA"/>
</dbReference>
<sequence length="146" mass="15750">MVPLETGAIRQALCRITIATRARHVHDVSDEVDRWLAEIGAGEGLLTAFVRHTSCSLTVQENADPSVLADLLDALDRLAPAGAGYRHGSEGPDDMPAHIKTMLTGASIAIPVVGGQMDFGTWQALYLIEHRARGRPRTITLHYLGS</sequence>
<protein>
    <submittedName>
        <fullName evidence="2">Secondary thiamine-phosphate synthase enzyme</fullName>
    </submittedName>
</protein>
<dbReference type="PIRSF" id="PIRSF004681">
    <property type="entry name" value="UCP004681"/>
    <property type="match status" value="1"/>
</dbReference>
<dbReference type="InterPro" id="IPR035917">
    <property type="entry name" value="YjbQ-like_sf"/>
</dbReference>
<dbReference type="SUPFAM" id="SSF111038">
    <property type="entry name" value="YjbQ-like"/>
    <property type="match status" value="1"/>
</dbReference>
<evidence type="ECO:0000256" key="1">
    <source>
        <dbReference type="ARBA" id="ARBA00005534"/>
    </source>
</evidence>
<dbReference type="InterPro" id="IPR001602">
    <property type="entry name" value="UPF0047_YjbQ-like"/>
</dbReference>
<accession>A0AAE4ATU2</accession>
<name>A0AAE4ATU2_9HYPH</name>
<evidence type="ECO:0000313" key="3">
    <source>
        <dbReference type="Proteomes" id="UP001229244"/>
    </source>
</evidence>
<dbReference type="NCBIfam" id="TIGR00149">
    <property type="entry name" value="TIGR00149_YjbQ"/>
    <property type="match status" value="1"/>
</dbReference>
<dbReference type="AlphaFoldDB" id="A0AAE4ATU2"/>
<dbReference type="Proteomes" id="UP001229244">
    <property type="component" value="Unassembled WGS sequence"/>
</dbReference>
<evidence type="ECO:0000313" key="2">
    <source>
        <dbReference type="EMBL" id="MDQ0315299.1"/>
    </source>
</evidence>
<dbReference type="Gene3D" id="2.60.120.460">
    <property type="entry name" value="YjbQ-like"/>
    <property type="match status" value="1"/>
</dbReference>
<organism evidence="2 3">
    <name type="scientific">Amorphus orientalis</name>
    <dbReference type="NCBI Taxonomy" id="649198"/>
    <lineage>
        <taxon>Bacteria</taxon>
        <taxon>Pseudomonadati</taxon>
        <taxon>Pseudomonadota</taxon>
        <taxon>Alphaproteobacteria</taxon>
        <taxon>Hyphomicrobiales</taxon>
        <taxon>Amorphaceae</taxon>
        <taxon>Amorphus</taxon>
    </lineage>
</organism>
<reference evidence="2" key="1">
    <citation type="submission" date="2023-07" db="EMBL/GenBank/DDBJ databases">
        <title>Genomic Encyclopedia of Type Strains, Phase IV (KMG-IV): sequencing the most valuable type-strain genomes for metagenomic binning, comparative biology and taxonomic classification.</title>
        <authorList>
            <person name="Goeker M."/>
        </authorList>
    </citation>
    <scope>NUCLEOTIDE SEQUENCE</scope>
    <source>
        <strain evidence="2">DSM 21202</strain>
    </source>
</reference>
<comment type="caution">
    <text evidence="2">The sequence shown here is derived from an EMBL/GenBank/DDBJ whole genome shotgun (WGS) entry which is preliminary data.</text>
</comment>
<dbReference type="PROSITE" id="PS01314">
    <property type="entry name" value="UPF0047"/>
    <property type="match status" value="1"/>
</dbReference>